<proteinExistence type="predicted"/>
<protein>
    <submittedName>
        <fullName evidence="2">Uncharacterized protein</fullName>
    </submittedName>
</protein>
<feature type="compositionally biased region" description="Polar residues" evidence="1">
    <location>
        <begin position="40"/>
        <end position="54"/>
    </location>
</feature>
<accession>A0A368RC47</accession>
<reference evidence="2" key="1">
    <citation type="journal article" date="2012" name="Nat. Biotechnol.">
        <title>Reference genome sequence of the model plant Setaria.</title>
        <authorList>
            <person name="Bennetzen J.L."/>
            <person name="Schmutz J."/>
            <person name="Wang H."/>
            <person name="Percifield R."/>
            <person name="Hawkins J."/>
            <person name="Pontaroli A.C."/>
            <person name="Estep M."/>
            <person name="Feng L."/>
            <person name="Vaughn J.N."/>
            <person name="Grimwood J."/>
            <person name="Jenkins J."/>
            <person name="Barry K."/>
            <person name="Lindquist E."/>
            <person name="Hellsten U."/>
            <person name="Deshpande S."/>
            <person name="Wang X."/>
            <person name="Wu X."/>
            <person name="Mitros T."/>
            <person name="Triplett J."/>
            <person name="Yang X."/>
            <person name="Ye C.Y."/>
            <person name="Mauro-Herrera M."/>
            <person name="Wang L."/>
            <person name="Li P."/>
            <person name="Sharma M."/>
            <person name="Sharma R."/>
            <person name="Ronald P.C."/>
            <person name="Panaud O."/>
            <person name="Kellogg E.A."/>
            <person name="Brutnell T.P."/>
            <person name="Doust A.N."/>
            <person name="Tuskan G.A."/>
            <person name="Rokhsar D."/>
            <person name="Devos K.M."/>
        </authorList>
    </citation>
    <scope>NUCLEOTIDE SEQUENCE [LARGE SCALE GENOMIC DNA]</scope>
    <source>
        <strain evidence="2">Yugu1</strain>
    </source>
</reference>
<name>A0A368RC47_SETIT</name>
<sequence>MCWREHGRSGNGYMLAQHPILSLFKLERHFRFLGRNFISHPTNDSSSTDENFADSSKEKDGSFQHSRVRSGTVKPSDESIWLSNTELLIRRALWTRKCEMHSAVSFGTSLKETSRSCSEDKPSRKHRSWIPQIDSDLRDVR</sequence>
<evidence type="ECO:0000313" key="2">
    <source>
        <dbReference type="EMBL" id="RCV27644.1"/>
    </source>
</evidence>
<organism evidence="2">
    <name type="scientific">Setaria italica</name>
    <name type="common">Foxtail millet</name>
    <name type="synonym">Panicum italicum</name>
    <dbReference type="NCBI Taxonomy" id="4555"/>
    <lineage>
        <taxon>Eukaryota</taxon>
        <taxon>Viridiplantae</taxon>
        <taxon>Streptophyta</taxon>
        <taxon>Embryophyta</taxon>
        <taxon>Tracheophyta</taxon>
        <taxon>Spermatophyta</taxon>
        <taxon>Magnoliopsida</taxon>
        <taxon>Liliopsida</taxon>
        <taxon>Poales</taxon>
        <taxon>Poaceae</taxon>
        <taxon>PACMAD clade</taxon>
        <taxon>Panicoideae</taxon>
        <taxon>Panicodae</taxon>
        <taxon>Paniceae</taxon>
        <taxon>Cenchrinae</taxon>
        <taxon>Setaria</taxon>
    </lineage>
</organism>
<feature type="region of interest" description="Disordered" evidence="1">
    <location>
        <begin position="40"/>
        <end position="77"/>
    </location>
</feature>
<dbReference type="AlphaFoldDB" id="A0A368RC47"/>
<dbReference type="OrthoDB" id="10322100at2759"/>
<feature type="region of interest" description="Disordered" evidence="1">
    <location>
        <begin position="108"/>
        <end position="141"/>
    </location>
</feature>
<reference evidence="2" key="2">
    <citation type="submission" date="2015-07" db="EMBL/GenBank/DDBJ databases">
        <authorList>
            <person name="Noorani M."/>
        </authorList>
    </citation>
    <scope>NUCLEOTIDE SEQUENCE</scope>
    <source>
        <strain evidence="2">Yugu1</strain>
    </source>
</reference>
<dbReference type="EMBL" id="CM003532">
    <property type="protein sequence ID" value="RCV27644.1"/>
    <property type="molecule type" value="Genomic_DNA"/>
</dbReference>
<feature type="compositionally biased region" description="Basic and acidic residues" evidence="1">
    <location>
        <begin position="112"/>
        <end position="122"/>
    </location>
</feature>
<evidence type="ECO:0000256" key="1">
    <source>
        <dbReference type="SAM" id="MobiDB-lite"/>
    </source>
</evidence>
<gene>
    <name evidence="2" type="ORF">SETIT_5G340700v2</name>
</gene>